<keyword evidence="1" id="KW-0808">Transferase</keyword>
<dbReference type="EMBL" id="CP001968">
    <property type="protein sequence ID" value="ADD68431.1"/>
    <property type="molecule type" value="Genomic_DNA"/>
</dbReference>
<dbReference type="GO" id="GO:0000049">
    <property type="term" value="F:tRNA binding"/>
    <property type="evidence" value="ECO:0007669"/>
    <property type="project" value="TreeGrafter"/>
</dbReference>
<dbReference type="OrthoDB" id="9801054at2"/>
<feature type="binding site" evidence="2">
    <location>
        <position position="3"/>
    </location>
    <ligand>
        <name>Zn(2+)</name>
        <dbReference type="ChEBI" id="CHEBI:29105"/>
        <label>1</label>
    </ligand>
</feature>
<dbReference type="eggNOG" id="COG0037">
    <property type="taxonomic scope" value="Bacteria"/>
</dbReference>
<dbReference type="Gene3D" id="3.40.50.620">
    <property type="entry name" value="HUPs"/>
    <property type="match status" value="1"/>
</dbReference>
<dbReference type="STRING" id="522772.Dacet_1666"/>
<dbReference type="GO" id="GO:0002144">
    <property type="term" value="C:cytosolic tRNA wobble base thiouridylase complex"/>
    <property type="evidence" value="ECO:0007669"/>
    <property type="project" value="TreeGrafter"/>
</dbReference>
<accession>D4H8T2</accession>
<feature type="binding site" evidence="2">
    <location>
        <position position="25"/>
    </location>
    <ligand>
        <name>Zn(2+)</name>
        <dbReference type="ChEBI" id="CHEBI:29105"/>
        <label>1</label>
    </ligand>
</feature>
<evidence type="ECO:0000313" key="5">
    <source>
        <dbReference type="Proteomes" id="UP000002012"/>
    </source>
</evidence>
<sequence>MKCRKCSEKALITLRRHNASFCKEHFNEFFIKQVEKGIKEYKMFDFSDKIMVCISGGKDSLVLWYLLHKMGYETTGMYINLGIGEYSEKSLRKVEAFTEKFGLKAVIVNLTELGHPIPLLEKSVKRHACSICGIAKRYYFNKVAYENNFDVVATGHNLDDESARLLGNVLKWDPAYLSKMDPNLPEEGDYIKRKVKPLIRLTELEVGAFAFMNGIDYITDECPKSVGATSMLYKGVLNSLESDMPGTKHYFYNEFFRTVADRFRADSEEKTEMYNCAVCGMESFLETCSFCKMLEKMK</sequence>
<keyword evidence="5" id="KW-1185">Reference proteome</keyword>
<reference evidence="4 5" key="1">
    <citation type="journal article" date="2010" name="Stand. Genomic Sci.">
        <title>Complete genome sequence of Denitrovibrio acetiphilus type strain (N2460).</title>
        <authorList>
            <person name="Kiss H."/>
            <person name="Lang E."/>
            <person name="Lapidus A."/>
            <person name="Copeland A."/>
            <person name="Nolan M."/>
            <person name="Glavina Del Rio T."/>
            <person name="Chen F."/>
            <person name="Lucas S."/>
            <person name="Tice H."/>
            <person name="Cheng J.F."/>
            <person name="Han C."/>
            <person name="Goodwin L."/>
            <person name="Pitluck S."/>
            <person name="Liolios K."/>
            <person name="Pati A."/>
            <person name="Ivanova N."/>
            <person name="Mavromatis K."/>
            <person name="Chen A."/>
            <person name="Palaniappan K."/>
            <person name="Land M."/>
            <person name="Hauser L."/>
            <person name="Chang Y.J."/>
            <person name="Jeffries C.D."/>
            <person name="Detter J.C."/>
            <person name="Brettin T."/>
            <person name="Spring S."/>
            <person name="Rohde M."/>
            <person name="Goker M."/>
            <person name="Woyke T."/>
            <person name="Bristow J."/>
            <person name="Eisen J.A."/>
            <person name="Markowitz V."/>
            <person name="Hugenholtz P."/>
            <person name="Kyrpides N.C."/>
            <person name="Klenk H.P."/>
        </authorList>
    </citation>
    <scope>NUCLEOTIDE SEQUENCE [LARGE SCALE GENOMIC DNA]</scope>
    <source>
        <strain evidence="5">DSM 12809 / NBRC 114555 / N2460</strain>
    </source>
</reference>
<protein>
    <submittedName>
        <fullName evidence="4">PP-loop domain protein</fullName>
    </submittedName>
</protein>
<proteinExistence type="predicted"/>
<evidence type="ECO:0000313" key="4">
    <source>
        <dbReference type="EMBL" id="ADD68431.1"/>
    </source>
</evidence>
<evidence type="ECO:0000256" key="1">
    <source>
        <dbReference type="ARBA" id="ARBA00022679"/>
    </source>
</evidence>
<dbReference type="RefSeq" id="WP_013010942.1">
    <property type="nucleotide sequence ID" value="NC_013943.1"/>
</dbReference>
<organism evidence="4 5">
    <name type="scientific">Denitrovibrio acetiphilus (strain DSM 12809 / NBRC 114555 / N2460)</name>
    <dbReference type="NCBI Taxonomy" id="522772"/>
    <lineage>
        <taxon>Bacteria</taxon>
        <taxon>Pseudomonadati</taxon>
        <taxon>Deferribacterota</taxon>
        <taxon>Deferribacteres</taxon>
        <taxon>Deferribacterales</taxon>
        <taxon>Geovibrionaceae</taxon>
        <taxon>Denitrovibrio</taxon>
    </lineage>
</organism>
<dbReference type="PaxDb" id="522772-Dacet_1666"/>
<keyword evidence="2" id="KW-0862">Zinc</keyword>
<keyword evidence="2" id="KW-0479">Metal-binding</keyword>
<feature type="binding site" evidence="2">
    <location>
        <position position="22"/>
    </location>
    <ligand>
        <name>Zn(2+)</name>
        <dbReference type="ChEBI" id="CHEBI:29105"/>
        <label>1</label>
    </ligand>
</feature>
<dbReference type="PANTHER" id="PTHR11807:SF27">
    <property type="entry name" value="TRNA-5-METHYLURIDINE(54) 2-SULFURTRANSFERASE"/>
    <property type="match status" value="1"/>
</dbReference>
<dbReference type="KEGG" id="dap:Dacet_1666"/>
<dbReference type="InterPro" id="IPR014729">
    <property type="entry name" value="Rossmann-like_a/b/a_fold"/>
</dbReference>
<feature type="binding site" evidence="2">
    <location>
        <position position="6"/>
    </location>
    <ligand>
        <name>Zn(2+)</name>
        <dbReference type="ChEBI" id="CHEBI:29105"/>
        <label>1</label>
    </ligand>
</feature>
<dbReference type="InterPro" id="IPR035107">
    <property type="entry name" value="tRNA_thiolation_TtcA_Ctu1"/>
</dbReference>
<dbReference type="GO" id="GO:0046872">
    <property type="term" value="F:metal ion binding"/>
    <property type="evidence" value="ECO:0007669"/>
    <property type="project" value="UniProtKB-KW"/>
</dbReference>
<feature type="domain" description="Rhodanese" evidence="3">
    <location>
        <begin position="50"/>
        <end position="95"/>
    </location>
</feature>
<dbReference type="Proteomes" id="UP000002012">
    <property type="component" value="Chromosome"/>
</dbReference>
<dbReference type="InParanoid" id="D4H8T2"/>
<dbReference type="PANTHER" id="PTHR11807">
    <property type="entry name" value="ATPASES OF THE PP SUPERFAMILY-RELATED"/>
    <property type="match status" value="1"/>
</dbReference>
<dbReference type="InterPro" id="IPR001763">
    <property type="entry name" value="Rhodanese-like_dom"/>
</dbReference>
<dbReference type="GO" id="GO:0002143">
    <property type="term" value="P:tRNA wobble position uridine thiolation"/>
    <property type="evidence" value="ECO:0007669"/>
    <property type="project" value="TreeGrafter"/>
</dbReference>
<dbReference type="InterPro" id="IPR054306">
    <property type="entry name" value="TtuA-like_LIM_N"/>
</dbReference>
<feature type="binding site" evidence="2">
    <location>
        <position position="276"/>
    </location>
    <ligand>
        <name>Zn(2+)</name>
        <dbReference type="ChEBI" id="CHEBI:29105"/>
        <label>2</label>
    </ligand>
</feature>
<dbReference type="Pfam" id="PF22082">
    <property type="entry name" value="TtuA_LIM_N"/>
    <property type="match status" value="1"/>
</dbReference>
<dbReference type="FunCoup" id="D4H8T2">
    <property type="interactions" value="342"/>
</dbReference>
<evidence type="ECO:0000256" key="2">
    <source>
        <dbReference type="PIRSR" id="PIRSR004976-50"/>
    </source>
</evidence>
<feature type="binding site" evidence="2">
    <location>
        <position position="291"/>
    </location>
    <ligand>
        <name>Zn(2+)</name>
        <dbReference type="ChEBI" id="CHEBI:29105"/>
        <label>2</label>
    </ligand>
</feature>
<gene>
    <name evidence="4" type="ordered locus">Dacet_1666</name>
</gene>
<dbReference type="InterPro" id="IPR011063">
    <property type="entry name" value="TilS/TtcA_N"/>
</dbReference>
<dbReference type="PIRSF" id="PIRSF004976">
    <property type="entry name" value="ATPase_YdaO"/>
    <property type="match status" value="1"/>
</dbReference>
<dbReference type="SUPFAM" id="SSF52402">
    <property type="entry name" value="Adenine nucleotide alpha hydrolases-like"/>
    <property type="match status" value="1"/>
</dbReference>
<feature type="binding site" evidence="2">
    <location>
        <position position="279"/>
    </location>
    <ligand>
        <name>Zn(2+)</name>
        <dbReference type="ChEBI" id="CHEBI:29105"/>
        <label>2</label>
    </ligand>
</feature>
<feature type="binding site" evidence="2">
    <location>
        <position position="288"/>
    </location>
    <ligand>
        <name>Zn(2+)</name>
        <dbReference type="ChEBI" id="CHEBI:29105"/>
        <label>2</label>
    </ligand>
</feature>
<dbReference type="HOGENOM" id="CLU_026481_1_1_0"/>
<dbReference type="PROSITE" id="PS50206">
    <property type="entry name" value="RHODANESE_3"/>
    <property type="match status" value="1"/>
</dbReference>
<dbReference type="AlphaFoldDB" id="D4H8T2"/>
<dbReference type="GO" id="GO:0016740">
    <property type="term" value="F:transferase activity"/>
    <property type="evidence" value="ECO:0007669"/>
    <property type="project" value="UniProtKB-KW"/>
</dbReference>
<evidence type="ECO:0000259" key="3">
    <source>
        <dbReference type="PROSITE" id="PS50206"/>
    </source>
</evidence>
<name>D4H8T2_DENA2</name>
<dbReference type="Pfam" id="PF01171">
    <property type="entry name" value="ATP_bind_3"/>
    <property type="match status" value="1"/>
</dbReference>